<dbReference type="EMBL" id="CP000384">
    <property type="protein sequence ID" value="ABG10652.1"/>
    <property type="molecule type" value="Genomic_DNA"/>
</dbReference>
<sequence precursor="true">MAKHRNKGVRRRIKKAALMGGVAATSAAMTMGLTAPSAGALALPGIGEVPGTEALDLNLALPGAGEFDPAAVPNLGFLLDALGVDLSGLIPGLLGDLPITGAGLNIITTGPPFGALALLGANPFWVPAYPPLIANEINETPYGIVATIPNIFVPGGPPLSIPLGNVRLPIVIAFGLGSLATGMAYPDVVADLPNQPGGSESTLPGPSLTVLPLILLRNPGRADGGIAARFAPVLDPILGLFGFNSVVTPDVDVETDGSAILVPIKVDATVEYDPLSDFAAWPNPFTLANNAAAFAFPTYILRGADLAGFLPQLTEPVLGTAESAILNFLLGPILTELPPQVLLPNVLTEDALNTFLTLESDALPLLEPFRYPTDFANLFTGGAFGFTNPFADAVEPALKILVNLGYTNVTQDMSNPLDPYPRDFTGDFGSDYAPFFTFPENVDWGQVPGDLATAFAAGVQNAFFTGIPGVKGPLAGPNPLAIIAGLLGLPTGPAELPELLTAFPDLADIIGGNLGLPGLNSTSTLAAAAAPAVGGSDDPLTRLGETLARTLNIAFEREAPVDYTPPSGPVDSAFDVTEGLSASALRLLAATVLGPTRLAALAEGGPEALADLIENTVDAPLWIADPALYGLRDALPEDAADTVTEFRDSLWTLTERINEALLGALEDLPNAPADVTITSEQAKGGVDDEDIEATLKVAGTEQPGQPAGEVKSDLPPAEADVDPGAVLEGEESATPKGDKKVTGGGQIKGGQLSKTIERSIDRVGDRLNDAADDLRDGVKKALTPPSRSTTVSDNDTETDKEPAA</sequence>
<proteinExistence type="predicted"/>
<organism evidence="2">
    <name type="scientific">Mycobacterium sp. (strain MCS)</name>
    <dbReference type="NCBI Taxonomy" id="164756"/>
    <lineage>
        <taxon>Bacteria</taxon>
        <taxon>Bacillati</taxon>
        <taxon>Actinomycetota</taxon>
        <taxon>Actinomycetes</taxon>
        <taxon>Mycobacteriales</taxon>
        <taxon>Mycobacteriaceae</taxon>
        <taxon>Mycobacterium</taxon>
    </lineage>
</organism>
<protein>
    <submittedName>
        <fullName evidence="2">Uncharacterized protein</fullName>
    </submittedName>
</protein>
<dbReference type="PROSITE" id="PS51318">
    <property type="entry name" value="TAT"/>
    <property type="match status" value="1"/>
</dbReference>
<feature type="compositionally biased region" description="Basic and acidic residues" evidence="1">
    <location>
        <begin position="755"/>
        <end position="779"/>
    </location>
</feature>
<feature type="region of interest" description="Disordered" evidence="1">
    <location>
        <begin position="698"/>
        <end position="804"/>
    </location>
</feature>
<dbReference type="InterPro" id="IPR006311">
    <property type="entry name" value="TAT_signal"/>
</dbReference>
<accession>A0A5Q5BQ80</accession>
<dbReference type="KEGG" id="mmc:Mmcs_4548"/>
<name>A0A5Q5BQ80_MYCSS</name>
<gene>
    <name evidence="2" type="ordered locus">Mmcs_4548</name>
</gene>
<reference evidence="2" key="1">
    <citation type="submission" date="2006-06" db="EMBL/GenBank/DDBJ databases">
        <title>Complete sequence of chromosome of Mycobacterium sp. MCS.</title>
        <authorList>
            <consortium name="US DOE Joint Genome Institute"/>
            <person name="Copeland A."/>
            <person name="Lucas S."/>
            <person name="Lapidus A."/>
            <person name="Barry K."/>
            <person name="Detter J.C."/>
            <person name="Glavina del Rio T."/>
            <person name="Hammon N."/>
            <person name="Israni S."/>
            <person name="Dalin E."/>
            <person name="Tice H."/>
            <person name="Pitluck S."/>
            <person name="Martinez M."/>
            <person name="Schmutz J."/>
            <person name="Larimer F."/>
            <person name="Land M."/>
            <person name="Hauser L."/>
            <person name="Kyrpides N."/>
            <person name="Kim E."/>
            <person name="Miller C.D."/>
            <person name="Hughes J.E."/>
            <person name="Anderson A.J."/>
            <person name="Sims R.C."/>
            <person name="Richardson P."/>
        </authorList>
    </citation>
    <scope>NUCLEOTIDE SEQUENCE [LARGE SCALE GENOMIC DNA]</scope>
    <source>
        <strain evidence="2">MCS</strain>
    </source>
</reference>
<evidence type="ECO:0000256" key="1">
    <source>
        <dbReference type="SAM" id="MobiDB-lite"/>
    </source>
</evidence>
<evidence type="ECO:0000313" key="2">
    <source>
        <dbReference type="EMBL" id="ABG10652.1"/>
    </source>
</evidence>
<dbReference type="AlphaFoldDB" id="A0A5Q5BQ80"/>